<reference evidence="2" key="1">
    <citation type="submission" date="2023-07" db="EMBL/GenBank/DDBJ databases">
        <authorList>
            <consortium name="AG Swart"/>
            <person name="Singh M."/>
            <person name="Singh A."/>
            <person name="Seah K."/>
            <person name="Emmerich C."/>
        </authorList>
    </citation>
    <scope>NUCLEOTIDE SEQUENCE</scope>
    <source>
        <strain evidence="2">DP1</strain>
    </source>
</reference>
<feature type="compositionally biased region" description="Basic and acidic residues" evidence="1">
    <location>
        <begin position="76"/>
        <end position="85"/>
    </location>
</feature>
<feature type="region of interest" description="Disordered" evidence="1">
    <location>
        <begin position="1"/>
        <end position="22"/>
    </location>
</feature>
<protein>
    <submittedName>
        <fullName evidence="2">Uncharacterized protein</fullName>
    </submittedName>
</protein>
<evidence type="ECO:0000256" key="1">
    <source>
        <dbReference type="SAM" id="MobiDB-lite"/>
    </source>
</evidence>
<comment type="caution">
    <text evidence="2">The sequence shown here is derived from an EMBL/GenBank/DDBJ whole genome shotgun (WGS) entry which is preliminary data.</text>
</comment>
<evidence type="ECO:0000313" key="2">
    <source>
        <dbReference type="EMBL" id="CAI2367665.1"/>
    </source>
</evidence>
<feature type="region of interest" description="Disordered" evidence="1">
    <location>
        <begin position="260"/>
        <end position="299"/>
    </location>
</feature>
<feature type="compositionally biased region" description="Basic residues" evidence="1">
    <location>
        <begin position="122"/>
        <end position="131"/>
    </location>
</feature>
<keyword evidence="3" id="KW-1185">Reference proteome</keyword>
<name>A0AAD1UM75_EUPCR</name>
<feature type="compositionally biased region" description="Basic residues" evidence="1">
    <location>
        <begin position="276"/>
        <end position="299"/>
    </location>
</feature>
<feature type="region of interest" description="Disordered" evidence="1">
    <location>
        <begin position="63"/>
        <end position="131"/>
    </location>
</feature>
<gene>
    <name evidence="2" type="ORF">ECRASSUSDP1_LOCUS8953</name>
</gene>
<feature type="compositionally biased region" description="Polar residues" evidence="1">
    <location>
        <begin position="8"/>
        <end position="22"/>
    </location>
</feature>
<sequence>MDVREGKNTLNYRSVNNFSPKNTKNIQFNQDLESLKKIDQQTADSVGDYFDRFVKSSKLLEGGRNEINQNNPSKFHFSENKESRQPRQLLGSKDGQFRTNEIPRLQEKIIQKRSNSRSKNSSSKKKNNKKLIHLQPHSCINSVQYALLNKMYKQKKLQRNKYWGMAAEKHDLLMQVNSQMEVRKSFAKGKKSSSAQILHKNHSKAKSNIVNKAKFIAKKMSGQYDNTPKNKYVLGDIEAIPLQRFDNVMFNLSKKSSAKSIFDTENKKSSNPRLSSSKKFKIKKRSKISMFHKKRQSKK</sequence>
<accession>A0AAD1UM75</accession>
<evidence type="ECO:0000313" key="3">
    <source>
        <dbReference type="Proteomes" id="UP001295684"/>
    </source>
</evidence>
<proteinExistence type="predicted"/>
<dbReference type="EMBL" id="CAMPGE010008780">
    <property type="protein sequence ID" value="CAI2367665.1"/>
    <property type="molecule type" value="Genomic_DNA"/>
</dbReference>
<dbReference type="Proteomes" id="UP001295684">
    <property type="component" value="Unassembled WGS sequence"/>
</dbReference>
<dbReference type="AlphaFoldDB" id="A0AAD1UM75"/>
<organism evidence="2 3">
    <name type="scientific">Euplotes crassus</name>
    <dbReference type="NCBI Taxonomy" id="5936"/>
    <lineage>
        <taxon>Eukaryota</taxon>
        <taxon>Sar</taxon>
        <taxon>Alveolata</taxon>
        <taxon>Ciliophora</taxon>
        <taxon>Intramacronucleata</taxon>
        <taxon>Spirotrichea</taxon>
        <taxon>Hypotrichia</taxon>
        <taxon>Euplotida</taxon>
        <taxon>Euplotidae</taxon>
        <taxon>Moneuplotes</taxon>
    </lineage>
</organism>